<sequence>MTIRKIIAKIIVTNVEYFVCFMCRFLSDVEFVSYNVVFGSVVLRSVSLNSTEDAVPASNKKETSMRRHEVFGRRVLFYCCGKPFGVASSSISRQWIASLVSAAGEENFRSEKKRNDALKMFLKSHYEFKKENSIK</sequence>
<name>A0A8S4RVN0_9NEOP</name>
<proteinExistence type="predicted"/>
<reference evidence="1" key="1">
    <citation type="submission" date="2022-03" db="EMBL/GenBank/DDBJ databases">
        <authorList>
            <person name="Lindestad O."/>
        </authorList>
    </citation>
    <scope>NUCLEOTIDE SEQUENCE</scope>
</reference>
<dbReference type="AlphaFoldDB" id="A0A8S4RVN0"/>
<keyword evidence="2" id="KW-1185">Reference proteome</keyword>
<comment type="caution">
    <text evidence="1">The sequence shown here is derived from an EMBL/GenBank/DDBJ whole genome shotgun (WGS) entry which is preliminary data.</text>
</comment>
<accession>A0A8S4RVN0</accession>
<protein>
    <submittedName>
        <fullName evidence="1">Jg2086 protein</fullName>
    </submittedName>
</protein>
<dbReference type="Proteomes" id="UP000838756">
    <property type="component" value="Unassembled WGS sequence"/>
</dbReference>
<gene>
    <name evidence="1" type="primary">jg2086</name>
    <name evidence="1" type="ORF">PAEG_LOCUS18850</name>
</gene>
<dbReference type="EMBL" id="CAKXAJ010025667">
    <property type="protein sequence ID" value="CAH2242580.1"/>
    <property type="molecule type" value="Genomic_DNA"/>
</dbReference>
<evidence type="ECO:0000313" key="1">
    <source>
        <dbReference type="EMBL" id="CAH2242580.1"/>
    </source>
</evidence>
<organism evidence="1 2">
    <name type="scientific">Pararge aegeria aegeria</name>
    <dbReference type="NCBI Taxonomy" id="348720"/>
    <lineage>
        <taxon>Eukaryota</taxon>
        <taxon>Metazoa</taxon>
        <taxon>Ecdysozoa</taxon>
        <taxon>Arthropoda</taxon>
        <taxon>Hexapoda</taxon>
        <taxon>Insecta</taxon>
        <taxon>Pterygota</taxon>
        <taxon>Neoptera</taxon>
        <taxon>Endopterygota</taxon>
        <taxon>Lepidoptera</taxon>
        <taxon>Glossata</taxon>
        <taxon>Ditrysia</taxon>
        <taxon>Papilionoidea</taxon>
        <taxon>Nymphalidae</taxon>
        <taxon>Satyrinae</taxon>
        <taxon>Satyrini</taxon>
        <taxon>Parargina</taxon>
        <taxon>Pararge</taxon>
    </lineage>
</organism>
<evidence type="ECO:0000313" key="2">
    <source>
        <dbReference type="Proteomes" id="UP000838756"/>
    </source>
</evidence>